<protein>
    <recommendedName>
        <fullName evidence="3">PLC-like phosphodiesterase</fullName>
    </recommendedName>
</protein>
<dbReference type="InterPro" id="IPR051057">
    <property type="entry name" value="PI-PLC_domain"/>
</dbReference>
<gene>
    <name evidence="1" type="ORF">RAG0_06267</name>
</gene>
<name>A0A1E1KGK6_9HELO</name>
<dbReference type="GO" id="GO:0008081">
    <property type="term" value="F:phosphoric diester hydrolase activity"/>
    <property type="evidence" value="ECO:0007669"/>
    <property type="project" value="InterPro"/>
</dbReference>
<evidence type="ECO:0000313" key="2">
    <source>
        <dbReference type="Proteomes" id="UP000178912"/>
    </source>
</evidence>
<dbReference type="OrthoDB" id="1046782at2759"/>
<dbReference type="AlphaFoldDB" id="A0A1E1KGK6"/>
<proteinExistence type="predicted"/>
<dbReference type="SUPFAM" id="SSF51695">
    <property type="entry name" value="PLC-like phosphodiesterases"/>
    <property type="match status" value="1"/>
</dbReference>
<keyword evidence="2" id="KW-1185">Reference proteome</keyword>
<evidence type="ECO:0008006" key="3">
    <source>
        <dbReference type="Google" id="ProtNLM"/>
    </source>
</evidence>
<dbReference type="GO" id="GO:0006629">
    <property type="term" value="P:lipid metabolic process"/>
    <property type="evidence" value="ECO:0007669"/>
    <property type="project" value="InterPro"/>
</dbReference>
<reference evidence="2" key="1">
    <citation type="submission" date="2016-03" db="EMBL/GenBank/DDBJ databases">
        <authorList>
            <person name="Guldener U."/>
        </authorList>
    </citation>
    <scope>NUCLEOTIDE SEQUENCE [LARGE SCALE GENOMIC DNA]</scope>
    <source>
        <strain evidence="2">04CH-RAC-A.6.1</strain>
    </source>
</reference>
<evidence type="ECO:0000313" key="1">
    <source>
        <dbReference type="EMBL" id="CZS97131.1"/>
    </source>
</evidence>
<dbReference type="InterPro" id="IPR017946">
    <property type="entry name" value="PLC-like_Pdiesterase_TIM-brl"/>
</dbReference>
<accession>A0A1E1KGK6</accession>
<sequence length="467" mass="50159">MPSKGVQCYSYIAVPGCQIDFSVPGTTLSRNDQKRYLSDHLEVDSAFIKGAFNYSGTFSFRVTQNGDEIANEKISINVLTGNLEGGTLRTMADQASIVRDDVIVTYGYYDAGPGVAGLPSSDQCYVTVSPNYSSWMGQVAPQGSEQAAKPFSRMFLPAAHDIGMQSMQSCDAVIGSDALVAVLTLINPVFAKIANMMAHAAVMALAPDIVRGLAITQKDTLSTILSIGARYFEFRPAYLHNVIRGKCAIADVLYFSHSAIPGMPFDEYLADVVTFLVAHPDEIVVTQLRWDGVPGDCAQPSAEDISNCIPTALSTTNGGIVQGSLDDMLRLSIAELRSERKRLILFTSSDSFSTYTDAANATLNGDSIMAEFDKICPQSQAGKPFSNLQCQATATNVPEAVAYSVLAANASSSCLLATKPICDSKLLPWIQANGDRLEANQLVVVMNDFLDGATADVAIDWCRKRLA</sequence>
<dbReference type="PANTHER" id="PTHR13593:SF146">
    <property type="entry name" value="PLC-LIKE PHOSPHODIESTERASE"/>
    <property type="match status" value="1"/>
</dbReference>
<organism evidence="1 2">
    <name type="scientific">Rhynchosporium agropyri</name>
    <dbReference type="NCBI Taxonomy" id="914238"/>
    <lineage>
        <taxon>Eukaryota</taxon>
        <taxon>Fungi</taxon>
        <taxon>Dikarya</taxon>
        <taxon>Ascomycota</taxon>
        <taxon>Pezizomycotina</taxon>
        <taxon>Leotiomycetes</taxon>
        <taxon>Helotiales</taxon>
        <taxon>Ploettnerulaceae</taxon>
        <taxon>Rhynchosporium</taxon>
    </lineage>
</organism>
<dbReference type="EMBL" id="FJUX01000030">
    <property type="protein sequence ID" value="CZS97131.1"/>
    <property type="molecule type" value="Genomic_DNA"/>
</dbReference>
<dbReference type="PANTHER" id="PTHR13593">
    <property type="match status" value="1"/>
</dbReference>
<dbReference type="Gene3D" id="3.20.20.190">
    <property type="entry name" value="Phosphatidylinositol (PI) phosphodiesterase"/>
    <property type="match status" value="1"/>
</dbReference>
<dbReference type="Proteomes" id="UP000178912">
    <property type="component" value="Unassembled WGS sequence"/>
</dbReference>